<proteinExistence type="predicted"/>
<dbReference type="WBParaSite" id="HDID_0000732501-mRNA-1">
    <property type="protein sequence ID" value="HDID_0000732501-mRNA-1"/>
    <property type="gene ID" value="HDID_0000732501"/>
</dbReference>
<evidence type="ECO:0000313" key="3">
    <source>
        <dbReference type="Proteomes" id="UP000274504"/>
    </source>
</evidence>
<name>A0A0R3SQH4_HYMDI</name>
<organism evidence="4">
    <name type="scientific">Hymenolepis diminuta</name>
    <name type="common">Rat tapeworm</name>
    <dbReference type="NCBI Taxonomy" id="6216"/>
    <lineage>
        <taxon>Eukaryota</taxon>
        <taxon>Metazoa</taxon>
        <taxon>Spiralia</taxon>
        <taxon>Lophotrochozoa</taxon>
        <taxon>Platyhelminthes</taxon>
        <taxon>Cestoda</taxon>
        <taxon>Eucestoda</taxon>
        <taxon>Cyclophyllidea</taxon>
        <taxon>Hymenolepididae</taxon>
        <taxon>Hymenolepis</taxon>
    </lineage>
</organism>
<dbReference type="Proteomes" id="UP000274504">
    <property type="component" value="Unassembled WGS sequence"/>
</dbReference>
<protein>
    <submittedName>
        <fullName evidence="4">Reverse transcriptase domain-containing protein</fullName>
    </submittedName>
</protein>
<sequence length="112" mass="12685">MLLNQGDELNLKMHMKNEPQEAPASIVRSIESSDSDDEIPVIRTKIEAMNRSAKGGPLVLPTFNEEEQFDPFILPLNSENNSNRKALKVEKEVPEPEVYQRPPPIPYSVEDL</sequence>
<evidence type="ECO:0000313" key="2">
    <source>
        <dbReference type="EMBL" id="VDL59641.1"/>
    </source>
</evidence>
<evidence type="ECO:0000313" key="4">
    <source>
        <dbReference type="WBParaSite" id="HDID_0000732501-mRNA-1"/>
    </source>
</evidence>
<evidence type="ECO:0000256" key="1">
    <source>
        <dbReference type="SAM" id="MobiDB-lite"/>
    </source>
</evidence>
<gene>
    <name evidence="2" type="ORF">HDID_LOCUS7323</name>
</gene>
<feature type="region of interest" description="Disordered" evidence="1">
    <location>
        <begin position="89"/>
        <end position="112"/>
    </location>
</feature>
<dbReference type="OrthoDB" id="10461589at2759"/>
<reference evidence="4" key="1">
    <citation type="submission" date="2017-02" db="UniProtKB">
        <authorList>
            <consortium name="WormBaseParasite"/>
        </authorList>
    </citation>
    <scope>IDENTIFICATION</scope>
</reference>
<reference evidence="2 3" key="2">
    <citation type="submission" date="2018-11" db="EMBL/GenBank/DDBJ databases">
        <authorList>
            <consortium name="Pathogen Informatics"/>
        </authorList>
    </citation>
    <scope>NUCLEOTIDE SEQUENCE [LARGE SCALE GENOMIC DNA]</scope>
</reference>
<dbReference type="AlphaFoldDB" id="A0A0R3SQH4"/>
<dbReference type="EMBL" id="UYSG01010924">
    <property type="protein sequence ID" value="VDL59641.1"/>
    <property type="molecule type" value="Genomic_DNA"/>
</dbReference>
<accession>A0A0R3SQH4</accession>